<dbReference type="PROSITE" id="PS50887">
    <property type="entry name" value="GGDEF"/>
    <property type="match status" value="1"/>
</dbReference>
<feature type="coiled-coil region" evidence="1">
    <location>
        <begin position="112"/>
        <end position="158"/>
    </location>
</feature>
<dbReference type="AlphaFoldDB" id="A0A1M6GBB8"/>
<dbReference type="SMART" id="SM00267">
    <property type="entry name" value="GGDEF"/>
    <property type="match status" value="1"/>
</dbReference>
<keyword evidence="5" id="KW-1185">Reference proteome</keyword>
<gene>
    <name evidence="4" type="ORF">SAMN02745163_01236</name>
</gene>
<keyword evidence="1" id="KW-0175">Coiled coil</keyword>
<dbReference type="EMBL" id="FQZB01000006">
    <property type="protein sequence ID" value="SHJ07194.1"/>
    <property type="molecule type" value="Genomic_DNA"/>
</dbReference>
<dbReference type="InterPro" id="IPR043128">
    <property type="entry name" value="Rev_trsase/Diguanyl_cyclase"/>
</dbReference>
<reference evidence="4 5" key="1">
    <citation type="submission" date="2016-11" db="EMBL/GenBank/DDBJ databases">
        <authorList>
            <person name="Jaros S."/>
            <person name="Januszkiewicz K."/>
            <person name="Wedrychowicz H."/>
        </authorList>
    </citation>
    <scope>NUCLEOTIDE SEQUENCE [LARGE SCALE GENOMIC DNA]</scope>
    <source>
        <strain evidence="4 5">DSM 21758</strain>
    </source>
</reference>
<evidence type="ECO:0000313" key="4">
    <source>
        <dbReference type="EMBL" id="SHJ07194.1"/>
    </source>
</evidence>
<dbReference type="InterPro" id="IPR029787">
    <property type="entry name" value="Nucleotide_cyclase"/>
</dbReference>
<evidence type="ECO:0000256" key="1">
    <source>
        <dbReference type="SAM" id="Coils"/>
    </source>
</evidence>
<dbReference type="NCBIfam" id="TIGR00254">
    <property type="entry name" value="GGDEF"/>
    <property type="match status" value="1"/>
</dbReference>
<proteinExistence type="predicted"/>
<feature type="transmembrane region" description="Helical" evidence="2">
    <location>
        <begin position="60"/>
        <end position="80"/>
    </location>
</feature>
<evidence type="ECO:0000313" key="5">
    <source>
        <dbReference type="Proteomes" id="UP000184310"/>
    </source>
</evidence>
<dbReference type="OrthoDB" id="2157599at2"/>
<dbReference type="SUPFAM" id="SSF55073">
    <property type="entry name" value="Nucleotide cyclase"/>
    <property type="match status" value="1"/>
</dbReference>
<feature type="transmembrane region" description="Helical" evidence="2">
    <location>
        <begin position="12"/>
        <end position="30"/>
    </location>
</feature>
<dbReference type="STRING" id="1121302.SAMN02745163_01236"/>
<accession>A0A1M6GBB8</accession>
<keyword evidence="2" id="KW-0472">Membrane</keyword>
<keyword evidence="2" id="KW-0812">Transmembrane</keyword>
<feature type="transmembrane region" description="Helical" evidence="2">
    <location>
        <begin position="92"/>
        <end position="116"/>
    </location>
</feature>
<dbReference type="RefSeq" id="WP_072985810.1">
    <property type="nucleotide sequence ID" value="NZ_FQZB01000006.1"/>
</dbReference>
<protein>
    <submittedName>
        <fullName evidence="4">Diguanylate cyclase (GGDEF) domain-containing protein</fullName>
    </submittedName>
</protein>
<evidence type="ECO:0000256" key="2">
    <source>
        <dbReference type="SAM" id="Phobius"/>
    </source>
</evidence>
<name>A0A1M6GBB8_9CLOT</name>
<keyword evidence="2" id="KW-1133">Transmembrane helix</keyword>
<feature type="transmembrane region" description="Helical" evidence="2">
    <location>
        <begin position="36"/>
        <end position="53"/>
    </location>
</feature>
<evidence type="ECO:0000259" key="3">
    <source>
        <dbReference type="PROSITE" id="PS50887"/>
    </source>
</evidence>
<dbReference type="Gene3D" id="3.30.70.270">
    <property type="match status" value="1"/>
</dbReference>
<dbReference type="Pfam" id="PF00990">
    <property type="entry name" value="GGDEF"/>
    <property type="match status" value="1"/>
</dbReference>
<dbReference type="Proteomes" id="UP000184310">
    <property type="component" value="Unassembled WGS sequence"/>
</dbReference>
<sequence length="284" mass="33102">MRNVEIKIKGLFLILMLLIYFVFIMIYISGKVIDTKQFVTVSFILLSTVTAFLKTRINKVFIALFSTFLYGSYLFSTVLFSGAAVKIDFSSYIWLILFPIFVYVSGGLGEAINEILGKIEKLNQRKNELLRVDPVTGFKNKVELIQNLRDEMKKAKRHYFALSLMILELQYFDELQSIHSEEEINDIFFSIARVINEIARVEDMKYRIANNKFVIVLPFTDLKGSEIIRERLSNNIRNIEILNKTESARNITLTYKIGIKEYDRKVENPLDLLNLTEKELEYDV</sequence>
<feature type="domain" description="GGDEF" evidence="3">
    <location>
        <begin position="160"/>
        <end position="284"/>
    </location>
</feature>
<dbReference type="InterPro" id="IPR000160">
    <property type="entry name" value="GGDEF_dom"/>
</dbReference>
<organism evidence="4 5">
    <name type="scientific">Clostridium cavendishii DSM 21758</name>
    <dbReference type="NCBI Taxonomy" id="1121302"/>
    <lineage>
        <taxon>Bacteria</taxon>
        <taxon>Bacillati</taxon>
        <taxon>Bacillota</taxon>
        <taxon>Clostridia</taxon>
        <taxon>Eubacteriales</taxon>
        <taxon>Clostridiaceae</taxon>
        <taxon>Clostridium</taxon>
    </lineage>
</organism>